<proteinExistence type="predicted"/>
<dbReference type="Proteomes" id="UP000729402">
    <property type="component" value="Unassembled WGS sequence"/>
</dbReference>
<dbReference type="AlphaFoldDB" id="A0A8J6BW88"/>
<evidence type="ECO:0000313" key="3">
    <source>
        <dbReference type="Proteomes" id="UP000729402"/>
    </source>
</evidence>
<evidence type="ECO:0000256" key="1">
    <source>
        <dbReference type="SAM" id="MobiDB-lite"/>
    </source>
</evidence>
<comment type="caution">
    <text evidence="2">The sequence shown here is derived from an EMBL/GenBank/DDBJ whole genome shotgun (WGS) entry which is preliminary data.</text>
</comment>
<name>A0A8J6BW88_ZIZPA</name>
<evidence type="ECO:0008006" key="4">
    <source>
        <dbReference type="Google" id="ProtNLM"/>
    </source>
</evidence>
<dbReference type="PANTHER" id="PTHR26312">
    <property type="entry name" value="TETRATRICOPEPTIDE REPEAT PROTEIN 5"/>
    <property type="match status" value="1"/>
</dbReference>
<accession>A0A8J6BW88</accession>
<sequence length="126" mass="13479">MIHADPVNSLLLGNYARFLKDVEGDVARAQESCERAIVANPGDGGALALYAGLVWETSRDADRADAYYTRAVQAAPDDCYVLGSYGSFLWDAEEDDEHDGHDGDHQQQLPPFPGAAAQPPSITAAS</sequence>
<keyword evidence="3" id="KW-1185">Reference proteome</keyword>
<dbReference type="OrthoDB" id="439046at2759"/>
<reference evidence="2" key="2">
    <citation type="submission" date="2021-02" db="EMBL/GenBank/DDBJ databases">
        <authorList>
            <person name="Kimball J.A."/>
            <person name="Haas M.W."/>
            <person name="Macchietto M."/>
            <person name="Kono T."/>
            <person name="Duquette J."/>
            <person name="Shao M."/>
        </authorList>
    </citation>
    <scope>NUCLEOTIDE SEQUENCE</scope>
    <source>
        <tissue evidence="2">Fresh leaf tissue</tissue>
    </source>
</reference>
<feature type="region of interest" description="Disordered" evidence="1">
    <location>
        <begin position="92"/>
        <end position="126"/>
    </location>
</feature>
<dbReference type="EMBL" id="JAAALK010000080">
    <property type="protein sequence ID" value="KAG8094735.1"/>
    <property type="molecule type" value="Genomic_DNA"/>
</dbReference>
<gene>
    <name evidence="2" type="ORF">GUJ93_ZPchr0012g21935</name>
</gene>
<evidence type="ECO:0000313" key="2">
    <source>
        <dbReference type="EMBL" id="KAG8094735.1"/>
    </source>
</evidence>
<reference evidence="2" key="1">
    <citation type="journal article" date="2021" name="bioRxiv">
        <title>Whole Genome Assembly and Annotation of Northern Wild Rice, Zizania palustris L., Supports a Whole Genome Duplication in the Zizania Genus.</title>
        <authorList>
            <person name="Haas M."/>
            <person name="Kono T."/>
            <person name="Macchietto M."/>
            <person name="Millas R."/>
            <person name="McGilp L."/>
            <person name="Shao M."/>
            <person name="Duquette J."/>
            <person name="Hirsch C.N."/>
            <person name="Kimball J."/>
        </authorList>
    </citation>
    <scope>NUCLEOTIDE SEQUENCE</scope>
    <source>
        <tissue evidence="2">Fresh leaf tissue</tissue>
    </source>
</reference>
<protein>
    <recommendedName>
        <fullName evidence="4">Tetratricopeptide repeat protein</fullName>
    </recommendedName>
</protein>
<organism evidence="2 3">
    <name type="scientific">Zizania palustris</name>
    <name type="common">Northern wild rice</name>
    <dbReference type="NCBI Taxonomy" id="103762"/>
    <lineage>
        <taxon>Eukaryota</taxon>
        <taxon>Viridiplantae</taxon>
        <taxon>Streptophyta</taxon>
        <taxon>Embryophyta</taxon>
        <taxon>Tracheophyta</taxon>
        <taxon>Spermatophyta</taxon>
        <taxon>Magnoliopsida</taxon>
        <taxon>Liliopsida</taxon>
        <taxon>Poales</taxon>
        <taxon>Poaceae</taxon>
        <taxon>BOP clade</taxon>
        <taxon>Oryzoideae</taxon>
        <taxon>Oryzeae</taxon>
        <taxon>Zizaniinae</taxon>
        <taxon>Zizania</taxon>
    </lineage>
</organism>
<dbReference type="PANTHER" id="PTHR26312:SF168">
    <property type="entry name" value="OS06G0606700 PROTEIN"/>
    <property type="match status" value="1"/>
</dbReference>